<dbReference type="STRING" id="70415.A0A5S6QZT3"/>
<dbReference type="InterPro" id="IPR036875">
    <property type="entry name" value="Znf_CCHC_sf"/>
</dbReference>
<dbReference type="Pfam" id="PF22936">
    <property type="entry name" value="Pol_BBD"/>
    <property type="match status" value="1"/>
</dbReference>
<dbReference type="PROSITE" id="PS50158">
    <property type="entry name" value="ZF_CCHC"/>
    <property type="match status" value="1"/>
</dbReference>
<proteinExistence type="predicted"/>
<keyword evidence="1" id="KW-0863">Zinc-finger</keyword>
<accession>A0A5S6QZT3</accession>
<reference evidence="5" key="1">
    <citation type="submission" date="2019-12" db="UniProtKB">
        <authorList>
            <consortium name="WormBaseParasite"/>
        </authorList>
    </citation>
    <scope>IDENTIFICATION</scope>
</reference>
<keyword evidence="1" id="KW-0479">Metal-binding</keyword>
<evidence type="ECO:0000313" key="4">
    <source>
        <dbReference type="Proteomes" id="UP000046395"/>
    </source>
</evidence>
<dbReference type="WBParaSite" id="TMUE_3000012663.1">
    <property type="protein sequence ID" value="TMUE_3000012663.1"/>
    <property type="gene ID" value="WBGene00301644"/>
</dbReference>
<evidence type="ECO:0000256" key="1">
    <source>
        <dbReference type="PROSITE-ProRule" id="PRU00047"/>
    </source>
</evidence>
<dbReference type="GO" id="GO:0003676">
    <property type="term" value="F:nucleic acid binding"/>
    <property type="evidence" value="ECO:0007669"/>
    <property type="project" value="InterPro"/>
</dbReference>
<evidence type="ECO:0000313" key="5">
    <source>
        <dbReference type="WBParaSite" id="TMUE_3000012663.1"/>
    </source>
</evidence>
<dbReference type="Pfam" id="PF00098">
    <property type="entry name" value="zf-CCHC"/>
    <property type="match status" value="1"/>
</dbReference>
<organism evidence="4 5">
    <name type="scientific">Trichuris muris</name>
    <name type="common">Mouse whipworm</name>
    <dbReference type="NCBI Taxonomy" id="70415"/>
    <lineage>
        <taxon>Eukaryota</taxon>
        <taxon>Metazoa</taxon>
        <taxon>Ecdysozoa</taxon>
        <taxon>Nematoda</taxon>
        <taxon>Enoplea</taxon>
        <taxon>Dorylaimia</taxon>
        <taxon>Trichinellida</taxon>
        <taxon>Trichuridae</taxon>
        <taxon>Trichuris</taxon>
    </lineage>
</organism>
<sequence>MQSHITSMVQVIEQLRGTGVELSVGEQVAALLNSLPESYSALVISLEGRDEADLTVDYVCGRIQDEYTRRVENKKLSNVEHHVQDVALRSSTSGSRPPRDESKVMRSDKYVRNRDRECYACGKKGHMRRNCPAGIQDKLKKGPNEKGETSFALFSFRRASAKSHDFCCVDSGASSHMSSNRSFFTSLSPVKRTVYLAYGRSVKVAGIGSGKLACALPTGRVQMVKVENALYVPSLSGNLLSVKVLDKAGYDVRVRKGVCTISKPNQEAEANYLHAHVITEIYMSSNSLLQRNKNSRLV</sequence>
<evidence type="ECO:0000256" key="2">
    <source>
        <dbReference type="SAM" id="MobiDB-lite"/>
    </source>
</evidence>
<dbReference type="Proteomes" id="UP000046395">
    <property type="component" value="Unassembled WGS sequence"/>
</dbReference>
<dbReference type="InterPro" id="IPR001878">
    <property type="entry name" value="Znf_CCHC"/>
</dbReference>
<feature type="region of interest" description="Disordered" evidence="2">
    <location>
        <begin position="87"/>
        <end position="107"/>
    </location>
</feature>
<dbReference type="InterPro" id="IPR054722">
    <property type="entry name" value="PolX-like_BBD"/>
</dbReference>
<evidence type="ECO:0000259" key="3">
    <source>
        <dbReference type="PROSITE" id="PS50158"/>
    </source>
</evidence>
<dbReference type="Pfam" id="PF14223">
    <property type="entry name" value="Retrotran_gag_2"/>
    <property type="match status" value="1"/>
</dbReference>
<dbReference type="GO" id="GO:0019899">
    <property type="term" value="F:enzyme binding"/>
    <property type="evidence" value="ECO:0007669"/>
    <property type="project" value="UniProtKB-ARBA"/>
</dbReference>
<keyword evidence="4" id="KW-1185">Reference proteome</keyword>
<feature type="compositionally biased region" description="Basic and acidic residues" evidence="2">
    <location>
        <begin position="97"/>
        <end position="107"/>
    </location>
</feature>
<dbReference type="PANTHER" id="PTHR47592">
    <property type="entry name" value="PBF68 PROTEIN"/>
    <property type="match status" value="1"/>
</dbReference>
<dbReference type="AlphaFoldDB" id="A0A5S6QZT3"/>
<dbReference type="Gene3D" id="4.10.60.10">
    <property type="entry name" value="Zinc finger, CCHC-type"/>
    <property type="match status" value="1"/>
</dbReference>
<name>A0A5S6QZT3_TRIMR</name>
<dbReference type="SUPFAM" id="SSF57756">
    <property type="entry name" value="Retrovirus zinc finger-like domains"/>
    <property type="match status" value="1"/>
</dbReference>
<feature type="domain" description="CCHC-type" evidence="3">
    <location>
        <begin position="118"/>
        <end position="132"/>
    </location>
</feature>
<protein>
    <submittedName>
        <fullName evidence="5">CCHC-type domain-containing protein</fullName>
    </submittedName>
</protein>
<dbReference type="GO" id="GO:0008270">
    <property type="term" value="F:zinc ion binding"/>
    <property type="evidence" value="ECO:0007669"/>
    <property type="project" value="UniProtKB-KW"/>
</dbReference>
<keyword evidence="1" id="KW-0862">Zinc</keyword>
<dbReference type="SMART" id="SM00343">
    <property type="entry name" value="ZnF_C2HC"/>
    <property type="match status" value="1"/>
</dbReference>